<sequence>MHWWAFEIDPVSNISPVAQTAADAQNCHAYLAIDILASYPMQAEKTAGSAACRTLLAKLQAKIGLQGKLSDDSLPYRLVHTKQSDITPDYFVSFSHSRKQIAVLIAPFAKLAVDIEDQPVSTAVAWRFFHAAENSWLATLAKAQQPPARQLLWCLKECLLKQRQACDSRLFDAVGKNVLSDITPKHLGVLLAHTAGQGVNCLYQTTPSTRFIAYLPTCQCAVIICRDSCNNFAKKTQNFFVL</sequence>
<reference evidence="3 4" key="1">
    <citation type="submission" date="2016-06" db="EMBL/GenBank/DDBJ databases">
        <title>Draft genome of Moraxella atlantae CCUG 66109.</title>
        <authorList>
            <person name="Salva-Serra F."/>
            <person name="Engstrom-Jakobsson H."/>
            <person name="Thorell K."/>
            <person name="Gonzales-Siles L."/>
            <person name="Karlsson R."/>
            <person name="Boulund F."/>
            <person name="Engstrand L."/>
            <person name="Kristiansson E."/>
            <person name="Moore E."/>
        </authorList>
    </citation>
    <scope>NUCLEOTIDE SEQUENCE [LARGE SCALE GENOMIC DNA]</scope>
    <source>
        <strain evidence="3 4">CCUG 66109</strain>
    </source>
</reference>
<dbReference type="InterPro" id="IPR037143">
    <property type="entry name" value="4-PPantetheinyl_Trfase_dom_sf"/>
</dbReference>
<keyword evidence="1" id="KW-0808">Transferase</keyword>
<protein>
    <recommendedName>
        <fullName evidence="2">4'-phosphopantetheinyl transferase domain-containing protein</fullName>
    </recommendedName>
</protein>
<dbReference type="OrthoDB" id="9808281at2"/>
<dbReference type="STRING" id="34059.A9308_06950"/>
<evidence type="ECO:0000313" key="3">
    <source>
        <dbReference type="EMBL" id="OBX78154.1"/>
    </source>
</evidence>
<evidence type="ECO:0000259" key="2">
    <source>
        <dbReference type="Pfam" id="PF01648"/>
    </source>
</evidence>
<organism evidence="3 4">
    <name type="scientific">Faucicola atlantae</name>
    <dbReference type="NCBI Taxonomy" id="34059"/>
    <lineage>
        <taxon>Bacteria</taxon>
        <taxon>Pseudomonadati</taxon>
        <taxon>Pseudomonadota</taxon>
        <taxon>Gammaproteobacteria</taxon>
        <taxon>Moraxellales</taxon>
        <taxon>Moraxellaceae</taxon>
        <taxon>Faucicola</taxon>
    </lineage>
</organism>
<dbReference type="InterPro" id="IPR008278">
    <property type="entry name" value="4-PPantetheinyl_Trfase_dom"/>
</dbReference>
<dbReference type="SUPFAM" id="SSF56214">
    <property type="entry name" value="4'-phosphopantetheinyl transferase"/>
    <property type="match status" value="1"/>
</dbReference>
<dbReference type="Gene3D" id="3.90.470.20">
    <property type="entry name" value="4'-phosphopantetheinyl transferase domain"/>
    <property type="match status" value="1"/>
</dbReference>
<dbReference type="Pfam" id="PF01648">
    <property type="entry name" value="ACPS"/>
    <property type="match status" value="1"/>
</dbReference>
<proteinExistence type="predicted"/>
<name>A0A1B8QBP6_9GAMM</name>
<dbReference type="EMBL" id="LZMZ01000020">
    <property type="protein sequence ID" value="OBX78154.1"/>
    <property type="molecule type" value="Genomic_DNA"/>
</dbReference>
<dbReference type="GO" id="GO:0008897">
    <property type="term" value="F:holo-[acyl-carrier-protein] synthase activity"/>
    <property type="evidence" value="ECO:0007669"/>
    <property type="project" value="InterPro"/>
</dbReference>
<accession>A0A1B8QBP6</accession>
<dbReference type="GO" id="GO:0000287">
    <property type="term" value="F:magnesium ion binding"/>
    <property type="evidence" value="ECO:0007669"/>
    <property type="project" value="InterPro"/>
</dbReference>
<dbReference type="AlphaFoldDB" id="A0A1B8QBP6"/>
<dbReference type="RefSeq" id="WP_067236835.1">
    <property type="nucleotide sequence ID" value="NZ_LZMZ01000020.1"/>
</dbReference>
<evidence type="ECO:0000256" key="1">
    <source>
        <dbReference type="ARBA" id="ARBA00022679"/>
    </source>
</evidence>
<gene>
    <name evidence="3" type="ORF">A9308_06950</name>
</gene>
<feature type="domain" description="4'-phosphopantetheinyl transferase" evidence="2">
    <location>
        <begin position="112"/>
        <end position="167"/>
    </location>
</feature>
<comment type="caution">
    <text evidence="3">The sequence shown here is derived from an EMBL/GenBank/DDBJ whole genome shotgun (WGS) entry which is preliminary data.</text>
</comment>
<evidence type="ECO:0000313" key="4">
    <source>
        <dbReference type="Proteomes" id="UP000092508"/>
    </source>
</evidence>
<dbReference type="Proteomes" id="UP000092508">
    <property type="component" value="Unassembled WGS sequence"/>
</dbReference>